<keyword evidence="1" id="KW-0472">Membrane</keyword>
<evidence type="ECO:0008006" key="4">
    <source>
        <dbReference type="Google" id="ProtNLM"/>
    </source>
</evidence>
<dbReference type="InterPro" id="IPR006938">
    <property type="entry name" value="DUF624"/>
</dbReference>
<feature type="transmembrane region" description="Helical" evidence="1">
    <location>
        <begin position="36"/>
        <end position="57"/>
    </location>
</feature>
<keyword evidence="1" id="KW-1133">Transmembrane helix</keyword>
<evidence type="ECO:0000256" key="1">
    <source>
        <dbReference type="SAM" id="Phobius"/>
    </source>
</evidence>
<dbReference type="Pfam" id="PF04854">
    <property type="entry name" value="DUF624"/>
    <property type="match status" value="1"/>
</dbReference>
<dbReference type="Proteomes" id="UP000287239">
    <property type="component" value="Unassembled WGS sequence"/>
</dbReference>
<reference evidence="2 3" key="1">
    <citation type="submission" date="2017-05" db="EMBL/GenBank/DDBJ databases">
        <title>Vagococcus spp. assemblies.</title>
        <authorList>
            <person name="Gulvik C.A."/>
        </authorList>
    </citation>
    <scope>NUCLEOTIDE SEQUENCE [LARGE SCALE GENOMIC DNA]</scope>
    <source>
        <strain evidence="2 3">NCFB 2777</strain>
    </source>
</reference>
<organism evidence="2 3">
    <name type="scientific">Vagococcus salmoninarum</name>
    <dbReference type="NCBI Taxonomy" id="2739"/>
    <lineage>
        <taxon>Bacteria</taxon>
        <taxon>Bacillati</taxon>
        <taxon>Bacillota</taxon>
        <taxon>Bacilli</taxon>
        <taxon>Lactobacillales</taxon>
        <taxon>Enterococcaceae</taxon>
        <taxon>Vagococcus</taxon>
    </lineage>
</organism>
<accession>A0A429ZP75</accession>
<feature type="transmembrane region" description="Helical" evidence="1">
    <location>
        <begin position="149"/>
        <end position="170"/>
    </location>
</feature>
<dbReference type="AlphaFoldDB" id="A0A429ZP75"/>
<dbReference type="EMBL" id="NGJU01000010">
    <property type="protein sequence ID" value="RST95497.1"/>
    <property type="molecule type" value="Genomic_DNA"/>
</dbReference>
<evidence type="ECO:0000313" key="2">
    <source>
        <dbReference type="EMBL" id="RST95497.1"/>
    </source>
</evidence>
<keyword evidence="3" id="KW-1185">Reference proteome</keyword>
<proteinExistence type="predicted"/>
<keyword evidence="1" id="KW-0812">Transmembrane</keyword>
<feature type="transmembrane region" description="Helical" evidence="1">
    <location>
        <begin position="176"/>
        <end position="200"/>
    </location>
</feature>
<sequence>MFMMKNDLMEINYRFGQWLLKLVQIQYYWLGYTLKGLIIGGLFPATATVFYLFHLWFENTQGRDFRISDVFQEQFKRTFKGSNVLGYLMTFALIVLWSNLQISKHFIQSPLLHYLLVLLLLLTLGTLLYLFPVYVRYELPCFYYVRQAILLLLLNLLPTLAMLIGFFLVIGVMTFIPILLVFAGVPLIILPISWFALVAIKKTESAKES</sequence>
<name>A0A429ZP75_9ENTE</name>
<evidence type="ECO:0000313" key="3">
    <source>
        <dbReference type="Proteomes" id="UP000287239"/>
    </source>
</evidence>
<dbReference type="OrthoDB" id="2185447at2"/>
<comment type="caution">
    <text evidence="2">The sequence shown here is derived from an EMBL/GenBank/DDBJ whole genome shotgun (WGS) entry which is preliminary data.</text>
</comment>
<feature type="transmembrane region" description="Helical" evidence="1">
    <location>
        <begin position="84"/>
        <end position="102"/>
    </location>
</feature>
<gene>
    <name evidence="2" type="ORF">CBF35_08015</name>
</gene>
<feature type="transmembrane region" description="Helical" evidence="1">
    <location>
        <begin position="114"/>
        <end position="137"/>
    </location>
</feature>
<protein>
    <recommendedName>
        <fullName evidence="4">DUF624 domain-containing protein</fullName>
    </recommendedName>
</protein>